<dbReference type="Proteomes" id="UP000199647">
    <property type="component" value="Unassembled WGS sequence"/>
</dbReference>
<dbReference type="Pfam" id="PF06057">
    <property type="entry name" value="VirJ"/>
    <property type="match status" value="1"/>
</dbReference>
<dbReference type="EMBL" id="FOFG01000023">
    <property type="protein sequence ID" value="SER52464.1"/>
    <property type="molecule type" value="Genomic_DNA"/>
</dbReference>
<protein>
    <submittedName>
        <fullName evidence="2">Virulence protein (VirJ)</fullName>
    </submittedName>
</protein>
<evidence type="ECO:0000313" key="3">
    <source>
        <dbReference type="Proteomes" id="UP000199647"/>
    </source>
</evidence>
<gene>
    <name evidence="2" type="ORF">SAMN05216548_12315</name>
</gene>
<dbReference type="Gene3D" id="3.40.50.1820">
    <property type="entry name" value="alpha/beta hydrolase"/>
    <property type="match status" value="1"/>
</dbReference>
<evidence type="ECO:0000313" key="2">
    <source>
        <dbReference type="EMBL" id="SER52464.1"/>
    </source>
</evidence>
<dbReference type="InterPro" id="IPR010333">
    <property type="entry name" value="VirJ"/>
</dbReference>
<sequence>MSKLRATAVGFSLLALSGLGYIQGPKLFDRAFAAAGQQQFVDPTKLPSRIARLPVILEEPAGRPKAIVLFLSGDGGWRGIDESIASALARQGYLVAGLDSVIYFDKRHSPDGVARDSARILSELRRRYGVHDYVLAGYSFGADVLPFVERRLPEFQKRDLRLTVLIGASPTADFWLGYGKLFKSFGVAEAPTRPEIAALGPVRLACFYGAEEDGSLCPSLKGPNISSIALPGSHHFNGDYDLLARRITALLQ</sequence>
<evidence type="ECO:0000259" key="1">
    <source>
        <dbReference type="Pfam" id="PF06057"/>
    </source>
</evidence>
<dbReference type="PIRSF" id="PIRSF029063">
    <property type="entry name" value="IV_sec_VirJ"/>
    <property type="match status" value="1"/>
</dbReference>
<dbReference type="STRING" id="1855383.SAMN05216548_12315"/>
<dbReference type="InterPro" id="IPR029058">
    <property type="entry name" value="AB_hydrolase_fold"/>
</dbReference>
<reference evidence="2 3" key="1">
    <citation type="submission" date="2016-10" db="EMBL/GenBank/DDBJ databases">
        <authorList>
            <person name="de Groot N.N."/>
        </authorList>
    </citation>
    <scope>NUCLEOTIDE SEQUENCE [LARGE SCALE GENOMIC DNA]</scope>
    <source>
        <strain evidence="2 3">A52C2</strain>
    </source>
</reference>
<dbReference type="RefSeq" id="WP_177176955.1">
    <property type="nucleotide sequence ID" value="NZ_FOFG01000023.1"/>
</dbReference>
<name>A0A1H9PW76_9HYPH</name>
<dbReference type="AlphaFoldDB" id="A0A1H9PW76"/>
<dbReference type="SUPFAM" id="SSF53474">
    <property type="entry name" value="alpha/beta-Hydrolases"/>
    <property type="match status" value="1"/>
</dbReference>
<feature type="domain" description="Bacterial virulence" evidence="1">
    <location>
        <begin position="67"/>
        <end position="249"/>
    </location>
</feature>
<proteinExistence type="predicted"/>
<keyword evidence="3" id="KW-1185">Reference proteome</keyword>
<organism evidence="2 3">
    <name type="scientific">Faunimonas pinastri</name>
    <dbReference type="NCBI Taxonomy" id="1855383"/>
    <lineage>
        <taxon>Bacteria</taxon>
        <taxon>Pseudomonadati</taxon>
        <taxon>Pseudomonadota</taxon>
        <taxon>Alphaproteobacteria</taxon>
        <taxon>Hyphomicrobiales</taxon>
        <taxon>Afifellaceae</taxon>
        <taxon>Faunimonas</taxon>
    </lineage>
</organism>
<accession>A0A1H9PW76</accession>
<dbReference type="InterPro" id="IPR011225">
    <property type="entry name" value="IV_sec_VirJ"/>
</dbReference>